<dbReference type="EMBL" id="RJKM01000001">
    <property type="protein sequence ID" value="ROP36279.1"/>
    <property type="molecule type" value="Genomic_DNA"/>
</dbReference>
<dbReference type="Proteomes" id="UP000268727">
    <property type="component" value="Unassembled WGS sequence"/>
</dbReference>
<name>A0A3N1H1C4_9PSEU</name>
<evidence type="ECO:0000256" key="1">
    <source>
        <dbReference type="SAM" id="MobiDB-lite"/>
    </source>
</evidence>
<organism evidence="2 3">
    <name type="scientific">Saccharothrix texasensis</name>
    <dbReference type="NCBI Taxonomy" id="103734"/>
    <lineage>
        <taxon>Bacteria</taxon>
        <taxon>Bacillati</taxon>
        <taxon>Actinomycetota</taxon>
        <taxon>Actinomycetes</taxon>
        <taxon>Pseudonocardiales</taxon>
        <taxon>Pseudonocardiaceae</taxon>
        <taxon>Saccharothrix</taxon>
    </lineage>
</organism>
<dbReference type="AlphaFoldDB" id="A0A3N1H1C4"/>
<evidence type="ECO:0000313" key="3">
    <source>
        <dbReference type="Proteomes" id="UP000268727"/>
    </source>
</evidence>
<comment type="caution">
    <text evidence="2">The sequence shown here is derived from an EMBL/GenBank/DDBJ whole genome shotgun (WGS) entry which is preliminary data.</text>
</comment>
<feature type="region of interest" description="Disordered" evidence="1">
    <location>
        <begin position="344"/>
        <end position="378"/>
    </location>
</feature>
<protein>
    <submittedName>
        <fullName evidence="2">HK97 family phage portal protein</fullName>
    </submittedName>
</protein>
<dbReference type="Pfam" id="PF04860">
    <property type="entry name" value="Phage_portal"/>
    <property type="match status" value="1"/>
</dbReference>
<gene>
    <name evidence="2" type="ORF">EDD40_1544</name>
</gene>
<accession>A0A3N1H1C4</accession>
<feature type="compositionally biased region" description="Acidic residues" evidence="1">
    <location>
        <begin position="368"/>
        <end position="378"/>
    </location>
</feature>
<keyword evidence="3" id="KW-1185">Reference proteome</keyword>
<proteinExistence type="predicted"/>
<reference evidence="2 3" key="1">
    <citation type="submission" date="2018-11" db="EMBL/GenBank/DDBJ databases">
        <title>Sequencing the genomes of 1000 actinobacteria strains.</title>
        <authorList>
            <person name="Klenk H.-P."/>
        </authorList>
    </citation>
    <scope>NUCLEOTIDE SEQUENCE [LARGE SCALE GENOMIC DNA]</scope>
    <source>
        <strain evidence="2 3">DSM 44231</strain>
    </source>
</reference>
<sequence>MSDYDGLGAGYAAVHVGSAESALQAVAIGSSVDLLASLASELPVGVYTGSKGSRRSLPTPGYLLDPAGDGHGLADWMYQLLVSWLLRGNAFGTVLEQSRGYPTQITLHYPDSVTGWLGGNGVPEWSVDGKTVDLETFRHLRVNPMPGVVLGMSPVQRHARTIGLNLVATQFGLQWFTDGAHPGALLTNSEADLSDETVVRRVKDRFLAVIRGSREPLVLGKGWEYAPIQLKPEESQFLQTQGYSAADCCRIFGPGIAELLGYETGGSMRYTNVESRSAHVLVYALNKWLRRADRVLTSMLPDGQYARIDRDAVLQSTTLERYRAHHLALGDRWKTVNDVRADEELPPVTWGDEPNPVGGASGAGGDDGGPDDPEDGRP</sequence>
<dbReference type="InterPro" id="IPR006944">
    <property type="entry name" value="Phage/GTA_portal"/>
</dbReference>
<evidence type="ECO:0000313" key="2">
    <source>
        <dbReference type="EMBL" id="ROP36279.1"/>
    </source>
</evidence>